<comment type="caution">
    <text evidence="1">The sequence shown here is derived from an EMBL/GenBank/DDBJ whole genome shotgun (WGS) entry which is preliminary data.</text>
</comment>
<protein>
    <submittedName>
        <fullName evidence="1">Uncharacterized protein</fullName>
    </submittedName>
</protein>
<name>A0ABQ8SM93_PERAM</name>
<reference evidence="1 2" key="1">
    <citation type="journal article" date="2022" name="Allergy">
        <title>Genome assembly and annotation of Periplaneta americana reveal a comprehensive cockroach allergen profile.</title>
        <authorList>
            <person name="Wang L."/>
            <person name="Xiong Q."/>
            <person name="Saelim N."/>
            <person name="Wang L."/>
            <person name="Nong W."/>
            <person name="Wan A.T."/>
            <person name="Shi M."/>
            <person name="Liu X."/>
            <person name="Cao Q."/>
            <person name="Hui J.H.L."/>
            <person name="Sookrung N."/>
            <person name="Leung T.F."/>
            <person name="Tungtrongchitr A."/>
            <person name="Tsui S.K.W."/>
        </authorList>
    </citation>
    <scope>NUCLEOTIDE SEQUENCE [LARGE SCALE GENOMIC DNA]</scope>
    <source>
        <strain evidence="1">PWHHKU_190912</strain>
    </source>
</reference>
<keyword evidence="2" id="KW-1185">Reference proteome</keyword>
<evidence type="ECO:0000313" key="1">
    <source>
        <dbReference type="EMBL" id="KAJ4434841.1"/>
    </source>
</evidence>
<gene>
    <name evidence="1" type="ORF">ANN_23412</name>
</gene>
<dbReference type="Proteomes" id="UP001148838">
    <property type="component" value="Unassembled WGS sequence"/>
</dbReference>
<sequence length="105" mass="12267">MTAKRIICPIFFDTTVNTDIYLIFLDELRDTVLNKMTQDSNILEVFRKKRGEYFFAMEFWLFDEETSGDIILGLGVRDLSREQKIMSLFVVKPPSARFSDINTTV</sequence>
<organism evidence="1 2">
    <name type="scientific">Periplaneta americana</name>
    <name type="common">American cockroach</name>
    <name type="synonym">Blatta americana</name>
    <dbReference type="NCBI Taxonomy" id="6978"/>
    <lineage>
        <taxon>Eukaryota</taxon>
        <taxon>Metazoa</taxon>
        <taxon>Ecdysozoa</taxon>
        <taxon>Arthropoda</taxon>
        <taxon>Hexapoda</taxon>
        <taxon>Insecta</taxon>
        <taxon>Pterygota</taxon>
        <taxon>Neoptera</taxon>
        <taxon>Polyneoptera</taxon>
        <taxon>Dictyoptera</taxon>
        <taxon>Blattodea</taxon>
        <taxon>Blattoidea</taxon>
        <taxon>Blattidae</taxon>
        <taxon>Blattinae</taxon>
        <taxon>Periplaneta</taxon>
    </lineage>
</organism>
<evidence type="ECO:0000313" key="2">
    <source>
        <dbReference type="Proteomes" id="UP001148838"/>
    </source>
</evidence>
<accession>A0ABQ8SM93</accession>
<proteinExistence type="predicted"/>
<dbReference type="EMBL" id="JAJSOF020000025">
    <property type="protein sequence ID" value="KAJ4434841.1"/>
    <property type="molecule type" value="Genomic_DNA"/>
</dbReference>